<feature type="region of interest" description="Disordered" evidence="1">
    <location>
        <begin position="174"/>
        <end position="226"/>
    </location>
</feature>
<feature type="region of interest" description="Disordered" evidence="1">
    <location>
        <begin position="36"/>
        <end position="65"/>
    </location>
</feature>
<gene>
    <name evidence="2" type="ORF">CgunFtcFv8_005919</name>
</gene>
<organism evidence="2 3">
    <name type="scientific">Champsocephalus gunnari</name>
    <name type="common">Mackerel icefish</name>
    <dbReference type="NCBI Taxonomy" id="52237"/>
    <lineage>
        <taxon>Eukaryota</taxon>
        <taxon>Metazoa</taxon>
        <taxon>Chordata</taxon>
        <taxon>Craniata</taxon>
        <taxon>Vertebrata</taxon>
        <taxon>Euteleostomi</taxon>
        <taxon>Actinopterygii</taxon>
        <taxon>Neopterygii</taxon>
        <taxon>Teleostei</taxon>
        <taxon>Neoteleostei</taxon>
        <taxon>Acanthomorphata</taxon>
        <taxon>Eupercaria</taxon>
        <taxon>Perciformes</taxon>
        <taxon>Notothenioidei</taxon>
        <taxon>Channichthyidae</taxon>
        <taxon>Champsocephalus</taxon>
    </lineage>
</organism>
<evidence type="ECO:0000256" key="1">
    <source>
        <dbReference type="SAM" id="MobiDB-lite"/>
    </source>
</evidence>
<dbReference type="PANTHER" id="PTHR47610:SF1">
    <property type="entry name" value="TSC22 DOMAIN FAMILY PROTEIN 4"/>
    <property type="match status" value="1"/>
</dbReference>
<protein>
    <recommendedName>
        <fullName evidence="4">TSC22 domain family protein 4</fullName>
    </recommendedName>
</protein>
<evidence type="ECO:0000313" key="3">
    <source>
        <dbReference type="Proteomes" id="UP001331515"/>
    </source>
</evidence>
<comment type="caution">
    <text evidence="2">The sequence shown here is derived from an EMBL/GenBank/DDBJ whole genome shotgun (WGS) entry which is preliminary data.</text>
</comment>
<sequence>MSGGKKRSGFQITSVTSDFNQTPAGQSAPSVMLTVVQSAQRSSSQPTTPSLKRKHMSHDAAGQGGGASRFRVVRLVLGGTGGRGQPYRRGRWTCTDIQERQEGAGLRCVMDTMRHAHSLESLEMIGPDVDRGAVFSQDTAHLLTRPIRGHEGAGLVPRSRPLSPTHQEPMVAQRLNFAPPPPSPRPRNVPPPLRLDVDSAGRSVLRLSHSEPSSPPVGSYHPTQTPSVFCLDRTMFDLPGDAR</sequence>
<accession>A0AAN8BXR6</accession>
<dbReference type="AlphaFoldDB" id="A0AAN8BXR6"/>
<evidence type="ECO:0008006" key="4">
    <source>
        <dbReference type="Google" id="ProtNLM"/>
    </source>
</evidence>
<feature type="compositionally biased region" description="Polar residues" evidence="1">
    <location>
        <begin position="36"/>
        <end position="50"/>
    </location>
</feature>
<feature type="compositionally biased region" description="Pro residues" evidence="1">
    <location>
        <begin position="178"/>
        <end position="193"/>
    </location>
</feature>
<reference evidence="2 3" key="1">
    <citation type="journal article" date="2023" name="Mol. Biol. Evol.">
        <title>Genomics of Secondarily Temperate Adaptation in the Only Non-Antarctic Icefish.</title>
        <authorList>
            <person name="Rivera-Colon A.G."/>
            <person name="Rayamajhi N."/>
            <person name="Minhas B.F."/>
            <person name="Madrigal G."/>
            <person name="Bilyk K.T."/>
            <person name="Yoon V."/>
            <person name="Hune M."/>
            <person name="Gregory S."/>
            <person name="Cheng C.H.C."/>
            <person name="Catchen J.M."/>
        </authorList>
    </citation>
    <scope>NUCLEOTIDE SEQUENCE [LARGE SCALE GENOMIC DNA]</scope>
    <source>
        <tissue evidence="2">White muscle</tissue>
    </source>
</reference>
<dbReference type="InterPro" id="IPR042553">
    <property type="entry name" value="TSC22D4"/>
</dbReference>
<dbReference type="EMBL" id="JAURVH010001535">
    <property type="protein sequence ID" value="KAK5893007.1"/>
    <property type="molecule type" value="Genomic_DNA"/>
</dbReference>
<name>A0AAN8BXR6_CHAGU</name>
<keyword evidence="3" id="KW-1185">Reference proteome</keyword>
<dbReference type="Proteomes" id="UP001331515">
    <property type="component" value="Unassembled WGS sequence"/>
</dbReference>
<dbReference type="GO" id="GO:0006970">
    <property type="term" value="P:response to osmotic stress"/>
    <property type="evidence" value="ECO:0007669"/>
    <property type="project" value="TreeGrafter"/>
</dbReference>
<dbReference type="PANTHER" id="PTHR47610">
    <property type="entry name" value="TSC22 DOMAIN FAMILY PROTEIN 4"/>
    <property type="match status" value="1"/>
</dbReference>
<evidence type="ECO:0000313" key="2">
    <source>
        <dbReference type="EMBL" id="KAK5893007.1"/>
    </source>
</evidence>
<proteinExistence type="predicted"/>